<feature type="compositionally biased region" description="Low complexity" evidence="9">
    <location>
        <begin position="128"/>
        <end position="141"/>
    </location>
</feature>
<evidence type="ECO:0000256" key="5">
    <source>
        <dbReference type="ARBA" id="ARBA00022777"/>
    </source>
</evidence>
<dbReference type="GO" id="GO:0005524">
    <property type="term" value="F:ATP binding"/>
    <property type="evidence" value="ECO:0007669"/>
    <property type="project" value="UniProtKB-UniRule"/>
</dbReference>
<keyword evidence="3" id="KW-0808">Transferase</keyword>
<evidence type="ECO:0000259" key="11">
    <source>
        <dbReference type="PROSITE" id="PS50011"/>
    </source>
</evidence>
<feature type="transmembrane region" description="Helical" evidence="10">
    <location>
        <begin position="21"/>
        <end position="42"/>
    </location>
</feature>
<sequence length="678" mass="77716">MQQKQKQKPESPPSYPHLFRLFIISNKLNYCYLYLSLIVTIYTHLLKNNTSLVGGPRLPPQVILLLGTLREISQRFFKAIGLWNNPTPAPPALPPVLPPANPDNPDPPDPDHPSSDDEPSDSSHHSSQDTPSHSSSDSNHTPPSPPQKSSLSKRDIYESEERLAHFYQSLKKEPKSIRWNKWREDPRLGGLENQVFEGILGVGGFGSVYLVLNTLTQKRYALKLQSETTDQRLSRRKREQPSTPHTPPDPLSHTPPITPSSEATITSATLISAHNLLSKRYRENRCYLQYIKSGHPNICALDAFLDFTSQFGAAEDRGIVMFASYYEYCDGGDLFRILSGYQQGHQRIDGARKEREMIHLVNLGRQMRREPYLPLPPVVERQYPPELFLWHIFSQLISAILFLHNEHPDYNTLPEHKNRAMIITMDLAPQNVFLQWPVYASTLEQRRAVYPDIKVGDFGTANFLPSGGRIPAEEGVEAETPDKDYYDARTDVWTVGLMIHQFATRAQAGEPKDDIEGMYSAQLNRVVKAAMEKNREERIDGKKLGRILQSGYEERIPLMFKELPDWAISQENVLKYRFSERHVTELWKRDWNLKIEQEEEEEAKAEEDEERILNLMLLVKERKLRFGIELEEDEEDDSAHPVWIQGLKDEQPELYAELLAEAKEQVPSPEVPDSGEGE</sequence>
<comment type="caution">
    <text evidence="12">The sequence shown here is derived from an EMBL/GenBank/DDBJ whole genome shotgun (WGS) entry which is preliminary data.</text>
</comment>
<dbReference type="PROSITE" id="PS00107">
    <property type="entry name" value="PROTEIN_KINASE_ATP"/>
    <property type="match status" value="1"/>
</dbReference>
<feature type="compositionally biased region" description="Basic and acidic residues" evidence="9">
    <location>
        <begin position="109"/>
        <end position="127"/>
    </location>
</feature>
<keyword evidence="10" id="KW-0472">Membrane</keyword>
<dbReference type="GO" id="GO:0004674">
    <property type="term" value="F:protein serine/threonine kinase activity"/>
    <property type="evidence" value="ECO:0007669"/>
    <property type="project" value="UniProtKB-EC"/>
</dbReference>
<feature type="compositionally biased region" description="Pro residues" evidence="9">
    <location>
        <begin position="90"/>
        <end position="107"/>
    </location>
</feature>
<dbReference type="AlphaFoldDB" id="A0A4S8R734"/>
<dbReference type="SMART" id="SM00220">
    <property type="entry name" value="S_TKc"/>
    <property type="match status" value="1"/>
</dbReference>
<accession>A0A4S8R734</accession>
<dbReference type="InterPro" id="IPR050660">
    <property type="entry name" value="NEK_Ser/Thr_kinase"/>
</dbReference>
<feature type="coiled-coil region" evidence="8">
    <location>
        <begin position="588"/>
        <end position="615"/>
    </location>
</feature>
<proteinExistence type="inferred from homology"/>
<dbReference type="Gene3D" id="1.10.510.10">
    <property type="entry name" value="Transferase(Phosphotransferase) domain 1"/>
    <property type="match status" value="1"/>
</dbReference>
<gene>
    <name evidence="12" type="ORF">BGAL_0070g00030</name>
</gene>
<keyword evidence="13" id="KW-1185">Reference proteome</keyword>
<dbReference type="PANTHER" id="PTHR43671:SF13">
    <property type="entry name" value="SERINE_THREONINE-PROTEIN KINASE NEK2"/>
    <property type="match status" value="1"/>
</dbReference>
<keyword evidence="6 7" id="KW-0067">ATP-binding</keyword>
<feature type="domain" description="Protein kinase" evidence="11">
    <location>
        <begin position="194"/>
        <end position="579"/>
    </location>
</feature>
<protein>
    <recommendedName>
        <fullName evidence="2">non-specific serine/threonine protein kinase</fullName>
        <ecNumber evidence="2">2.7.11.1</ecNumber>
    </recommendedName>
</protein>
<dbReference type="InterPro" id="IPR017441">
    <property type="entry name" value="Protein_kinase_ATP_BS"/>
</dbReference>
<dbReference type="Proteomes" id="UP000308671">
    <property type="component" value="Unassembled WGS sequence"/>
</dbReference>
<dbReference type="SUPFAM" id="SSF56112">
    <property type="entry name" value="Protein kinase-like (PK-like)"/>
    <property type="match status" value="1"/>
</dbReference>
<evidence type="ECO:0000256" key="3">
    <source>
        <dbReference type="ARBA" id="ARBA00022679"/>
    </source>
</evidence>
<keyword evidence="10" id="KW-0812">Transmembrane</keyword>
<feature type="region of interest" description="Disordered" evidence="9">
    <location>
        <begin position="226"/>
        <end position="259"/>
    </location>
</feature>
<feature type="binding site" evidence="7">
    <location>
        <position position="223"/>
    </location>
    <ligand>
        <name>ATP</name>
        <dbReference type="ChEBI" id="CHEBI:30616"/>
    </ligand>
</feature>
<dbReference type="EC" id="2.7.11.1" evidence="2"/>
<reference evidence="12 13" key="1">
    <citation type="submission" date="2017-12" db="EMBL/GenBank/DDBJ databases">
        <title>Comparative genomics of Botrytis spp.</title>
        <authorList>
            <person name="Valero-Jimenez C.A."/>
            <person name="Tapia P."/>
            <person name="Veloso J."/>
            <person name="Silva-Moreno E."/>
            <person name="Staats M."/>
            <person name="Valdes J.H."/>
            <person name="Van Kan J.A.L."/>
        </authorList>
    </citation>
    <scope>NUCLEOTIDE SEQUENCE [LARGE SCALE GENOMIC DNA]</scope>
    <source>
        <strain evidence="12 13">MUCL435</strain>
    </source>
</reference>
<evidence type="ECO:0000256" key="7">
    <source>
        <dbReference type="PROSITE-ProRule" id="PRU10141"/>
    </source>
</evidence>
<evidence type="ECO:0000256" key="4">
    <source>
        <dbReference type="ARBA" id="ARBA00022741"/>
    </source>
</evidence>
<keyword evidence="8" id="KW-0175">Coiled coil</keyword>
<evidence type="ECO:0000256" key="1">
    <source>
        <dbReference type="ARBA" id="ARBA00010886"/>
    </source>
</evidence>
<dbReference type="PROSITE" id="PS50011">
    <property type="entry name" value="PROTEIN_KINASE_DOM"/>
    <property type="match status" value="1"/>
</dbReference>
<dbReference type="GO" id="GO:0044732">
    <property type="term" value="C:mitotic spindle pole body"/>
    <property type="evidence" value="ECO:0007669"/>
    <property type="project" value="TreeGrafter"/>
</dbReference>
<evidence type="ECO:0000313" key="13">
    <source>
        <dbReference type="Proteomes" id="UP000308671"/>
    </source>
</evidence>
<feature type="region of interest" description="Disordered" evidence="9">
    <location>
        <begin position="90"/>
        <end position="153"/>
    </location>
</feature>
<organism evidence="12 13">
    <name type="scientific">Botrytis galanthina</name>
    <dbReference type="NCBI Taxonomy" id="278940"/>
    <lineage>
        <taxon>Eukaryota</taxon>
        <taxon>Fungi</taxon>
        <taxon>Dikarya</taxon>
        <taxon>Ascomycota</taxon>
        <taxon>Pezizomycotina</taxon>
        <taxon>Leotiomycetes</taxon>
        <taxon>Helotiales</taxon>
        <taxon>Sclerotiniaceae</taxon>
        <taxon>Botrytis</taxon>
    </lineage>
</organism>
<dbReference type="GO" id="GO:0005634">
    <property type="term" value="C:nucleus"/>
    <property type="evidence" value="ECO:0007669"/>
    <property type="project" value="TreeGrafter"/>
</dbReference>
<evidence type="ECO:0000256" key="6">
    <source>
        <dbReference type="ARBA" id="ARBA00022840"/>
    </source>
</evidence>
<keyword evidence="5" id="KW-0418">Kinase</keyword>
<dbReference type="InterPro" id="IPR011009">
    <property type="entry name" value="Kinase-like_dom_sf"/>
</dbReference>
<dbReference type="EMBL" id="PQXL01000070">
    <property type="protein sequence ID" value="THV52722.1"/>
    <property type="molecule type" value="Genomic_DNA"/>
</dbReference>
<evidence type="ECO:0000313" key="12">
    <source>
        <dbReference type="EMBL" id="THV52722.1"/>
    </source>
</evidence>
<name>A0A4S8R734_9HELO</name>
<evidence type="ECO:0000256" key="10">
    <source>
        <dbReference type="SAM" id="Phobius"/>
    </source>
</evidence>
<evidence type="ECO:0000256" key="8">
    <source>
        <dbReference type="SAM" id="Coils"/>
    </source>
</evidence>
<keyword evidence="4 7" id="KW-0547">Nucleotide-binding</keyword>
<evidence type="ECO:0000256" key="2">
    <source>
        <dbReference type="ARBA" id="ARBA00012513"/>
    </source>
</evidence>
<dbReference type="GO" id="GO:0005737">
    <property type="term" value="C:cytoplasm"/>
    <property type="evidence" value="ECO:0007669"/>
    <property type="project" value="TreeGrafter"/>
</dbReference>
<evidence type="ECO:0000256" key="9">
    <source>
        <dbReference type="SAM" id="MobiDB-lite"/>
    </source>
</evidence>
<dbReference type="InterPro" id="IPR000719">
    <property type="entry name" value="Prot_kinase_dom"/>
</dbReference>
<dbReference type="OrthoDB" id="310217at2759"/>
<dbReference type="Gene3D" id="3.30.200.20">
    <property type="entry name" value="Phosphorylase Kinase, domain 1"/>
    <property type="match status" value="1"/>
</dbReference>
<comment type="similarity">
    <text evidence="1">Belongs to the protein kinase superfamily. NEK Ser/Thr protein kinase family. NIMA subfamily.</text>
</comment>
<dbReference type="PANTHER" id="PTHR43671">
    <property type="entry name" value="SERINE/THREONINE-PROTEIN KINASE NEK"/>
    <property type="match status" value="1"/>
</dbReference>
<dbReference type="GO" id="GO:0007059">
    <property type="term" value="P:chromosome segregation"/>
    <property type="evidence" value="ECO:0007669"/>
    <property type="project" value="TreeGrafter"/>
</dbReference>
<keyword evidence="10" id="KW-1133">Transmembrane helix</keyword>